<evidence type="ECO:0000313" key="2">
    <source>
        <dbReference type="Proteomes" id="UP001162480"/>
    </source>
</evidence>
<reference evidence="1" key="1">
    <citation type="submission" date="2023-08" db="EMBL/GenBank/DDBJ databases">
        <authorList>
            <person name="Alioto T."/>
            <person name="Alioto T."/>
            <person name="Gomez Garrido J."/>
        </authorList>
    </citation>
    <scope>NUCLEOTIDE SEQUENCE</scope>
</reference>
<keyword evidence="2" id="KW-1185">Reference proteome</keyword>
<name>A0AA36AY90_OCTVU</name>
<evidence type="ECO:0000313" key="1">
    <source>
        <dbReference type="EMBL" id="CAI9724495.1"/>
    </source>
</evidence>
<dbReference type="EMBL" id="OX597819">
    <property type="protein sequence ID" value="CAI9724495.1"/>
    <property type="molecule type" value="Genomic_DNA"/>
</dbReference>
<protein>
    <submittedName>
        <fullName evidence="1">Uncharacterized protein</fullName>
    </submittedName>
</protein>
<accession>A0AA36AY90</accession>
<organism evidence="1 2">
    <name type="scientific">Octopus vulgaris</name>
    <name type="common">Common octopus</name>
    <dbReference type="NCBI Taxonomy" id="6645"/>
    <lineage>
        <taxon>Eukaryota</taxon>
        <taxon>Metazoa</taxon>
        <taxon>Spiralia</taxon>
        <taxon>Lophotrochozoa</taxon>
        <taxon>Mollusca</taxon>
        <taxon>Cephalopoda</taxon>
        <taxon>Coleoidea</taxon>
        <taxon>Octopodiformes</taxon>
        <taxon>Octopoda</taxon>
        <taxon>Incirrata</taxon>
        <taxon>Octopodidae</taxon>
        <taxon>Octopus</taxon>
    </lineage>
</organism>
<sequence>MTDSYTTAAIPIIMTSPTTSTHSSITFPTVRDKYTSRQPFLSIDSSLMQTELLSDDFMKFKTHKDILTKEIAITPIEDSSGLTKQTVSSYLIDVSSLSRFQSYASELLVHTTIETIQKSFAEEDFTKTLTYETFSKPIQGQSVADGILILSQRVDVFQSFDVIITAKSGLTSIPDPLLMNTTAKELLLSLFTNTSAPSEEIFVSVDSIGQFNESNLNYIITTSKLLPESSTRSLSFQQYIKGTTMILEMETERKMKFSRMEILSDFLLTSPTKIKKITPRVVITEKPEIAVSFFNISHEKYNFTLSLSSMSFESQTTSSFEVERTQYRSFELSFVTGSVKKVNRSEIHYSKEMAGIKYATQRAWFDVLNVSTKVAKPIRPSIDGLKFKSLSTPDEKSKVIVTPSDTFQLQLLHSMTDRHQTQGFSSMWMMKKKQEYLEISRETTHMPDEKITKYSIETFKFFTVADETDSNVIQITSAVTSIIQYRPLSMAVKTEFSLSSVTPKIETTLPTITLPTSPTMILRSWFTVTTMTSVAQSASPTKFLFLQAKTQSNIITILSTQYKSPMITYETQSTSSVMNSTIKIDPLTVSSITLISSSVTNKTYITPLSLLLNMTHITCTTSPNITSLIQSTLSIIPKIKILPLSTAYIIQRISSTERLTISSTMIHSTEFISVIIPPTIQPKSPTMTPHITQSMSPTKLPIQWTRPLTKQSKTPQFSFFKVQLTSTTTTLLKQARSQTVALTRQSAQSSPTIPLLISRTISLAIKETSVYFSPQTLQHLIESDTGDQIYDINGQQLLTLQITTGYSDIAITTGIIFQVFDETLKTMSWGKTSNWVTTTTTREVTDGYDTMKSIISLVITITTHKTNVTTSKSTGSYPYSPYSVHRFNKTVSSNLFKEISTVTTKVTKILQIHNATETMPGDFDEFQINMFMATFTVGVLFDGLKMKEFTELFSKESSTFLSLPEGLINTTTPFIVFTSLDRSTIKDMTAVSYHRKQFFISEHLVTVTDARDSLMIITQVPIYDYFLSSSVVTDISLLSLTEITKRERDYITATLSMTQISSEVYTIIYIAKDILVEKGLDNMTNVIVMTFPNTSAKGEYLTQPVIPYGKVDNRTKTVIELRSSNYLEGSLSFPSMTVPIIDKDSVSTPTVQCTVRHTSTEIPSRLTHVQKLSEMLTLKRETPFTTDIDTKSLAVPIKKMTAHFTVFSKIPTERLSEKYKYTTRNETKILASTSTEKSSQITTDFRHILFQDLTQTIQYETTSDDQDFQVDFDETSTRKRYIYLNKTIIEGYIYTGSADSTHMASSYSIDIFHPVTSTLLKYGTILFDLYTTQIMVETTTSIFQRHTVTDYPYTSTKPFKISTIDITSQKISYTYFKDLSKSRDICLWDSKDSSCVEAQLTDLKTTSQQEEYQKMIKEILISKGDSSYEMLTESSSIIVTLDFQIIRKQTKEFMKLFNTVTNPMIEFKSHSDVLLTQSSRGASSDRYIKLIAKGFVTEHVLSDRQTDSQQSFLVTDIQFVVPSQSSIVPIDSTFLSQSIKISIETATAITIIKVPIKTSSLSQSMKVVTEAVISSLFTKRPIKTVISSQSMEKSKQISVKSWKAFMVTEAQISTTNYVTGIIQRIGVPSDKILYDDFSISYFPNITVSARYARMSESPLFRTSFRLWWKKAEKVTDLERMKIKLDYESTMKTKIGMLKSTEIHKDIVFDKMPKIIFRYSLTTPDITDVTIPMKNLSYFEILNATTPEIASISYRHLKAEIKDYQLKSFTLVDVDYQMQNTSLCTFQTDLGKKTVTDMSSPSSLHPKSFTKDVLWMAATPGFRDYMETIIIEFASNVSLIVTTPNATLHGNLTIHSSGKIKALERDITMKAVYLGYKLPARTTVSIKQTLLSSVKTIHLTQDDSTIISKRLIELATNTITYEISKYEQGIQTLSVTNYYKIQGDSVSLIFEKVEITTYESLTTEKIKTIRQETRLTYDDSAHTGIFNELKLLSTSKELSSESKKEMTMESKQFIRKTDDVLLYGYVTKSVKTEPISKDMFLDKRFYEIIKVSTVSHLPTDTKQLVLATDYKIKNETSFDLKLISKMEDKDIEKYVKTDRHLILHTGITTHSLFLLQYRNLTSESIFDSIITKIYPRLTTEAKIIKDLITPSQYSHSMISEKLTAKDVIYRLSETSKIDSSHLDMKYFHINDSSLSLVIPHMTKALSFDKISDVMSSLVILKSTTGTSVTVIPSIAEPKTSKMFAAVFIDSITQDKLLLSIGTLVNYTEKFISKSTIVTDVAETFLKDDIKMSIKYLLPVRASTSPSHTVYLSITESTIIPVHQSRIESTEFFPTSGTLGYISTTINIFPVYSISPVLHVNVTTASLKSDIILTYDSLHTASSFITEKYIAPLTQKTVQTDITTKGSMAQVFQRKTTSTSLKISSLIDMTTRFYITKKPQETMEISKIHIVSSSYPTQRALSYKIISSVASVAKTSTRDGTAVLGKLVKELKLGDVTIAEEYIQFGIPTAQSIKTFVVSKMESKVSDNITEVQDESTTIISSVSAEISHISVSKKHFKLQHFSKQIFQNFSSENRTYSVLFAGLSTTKQHQDTFKINDTTLKKSTIQDGFLQIQIETLSTSFPILAQYSETTSSEMLSKIFPELWSTKIYQPLSNVTVKSIQSADTTMSTDLFHAILETTDIIGHENVSYLDEYNISQTKLLLLKSMETFNTTVPLILKKKTLGMTMVQIMPFQYYSDEMKIIDTTTIQMVLFSSSPDISTLRILSHYYPDKRKVFNITMIQMTPSKYHPYEMISIESGYSKPIVVTAMRSINISKSELVQGKDMLQITKLSVLPTFSKSFIRLTSAKLTTSITTEPPKPFVLGSVISLIINTVIPLTFSESETEMIYNVSRVLTPFNRSISEETTGDEFIDVPSITKFHQEPLSVVTLGDKRVLFHSTAEELSEISTCTSTAEIFSNLSQGSILQTRQITKFLGKKHVTSTSITKLRGERPRYKVYDIQTTLSVTTISAATDLLTVLASSLDTVDILTDYIMGSAKSLIPRLILTEARSRSRSIDITSKSFAIDIINGSMITDITARSWVIDIRTGLLSSGDVAGPTDASVPRIMADKITRSQTMILTPGLVLANLTKLKNTTNLISELKTTDIYSIISSMITGSKDIDIVIKLRGTDYITTPQVTGSMSTDISRVETTRFIHGLQSDITGTITTDIIIPPMVIDILNRSVTDRYSITRMSTFTTNVTLTGLVSSEPITPEETISKVTDDMIIELLTTDTVSVPPRRLVTAKAVTQFTTAGSDVISTITIRSFITQVAVSIRKDMIESVVTDYTLIESGINITEIYSLAVEGVVTDSIFSKELKIKVGLLPEFTATKDRALVLYDGISTRLIAKRDTMSIKVTSFVGSKPFDSGDKTIGNTVSDTIMKSVITGSVPFAHVTRESIAYDDRKILTDFSDVLIRSKDFHEATTESITTEHNISQKVITKGIAVDTKIIESKISHDTTMQSLVFDNITKESTIFYQMMKEVNISKAVTKKSIISDEVTTYIISDNGTMVAVTSDKLTVKSSLLANVTPEFTISHKTTVTSTLIDSITKEFTITDDVRKAFIIFDNLTTFITPDYVSLKHIAFDNITMYYIGSENVTLEYRVSDDGLMTLIGTSDHVKLISKHSNDSTIKSIDSDDVKIISDELTVAPLVFTGRVIETSSSGDGKIGSILFTELSLRPVDSDNATIASVISDEAITGLIIPDHKILRSDYTSKTTLHIHDVKPRTLVSGKVKVKTQVVTKAIHFDAISKQFLVSGDITNRSLISDHRTRYLHRDNTTVQFLVSDDLTTRSLAKDDILTSRFKIIVDEELITKSQIDHDVTSSLLSDHIIWSLVSANITNSLIKVEVTMRSIFGDYVTQKSRVDDDATRFLAEDDNITMRLPLVSDDEKKASVDSVDEHMGSTLLAIATVEFAIPHDATRKDIISTEILSDNETIKEPVSEDVTMTSMFTQDVTAITTFSDYVTMQPTIFNDTIMNSTIYDDVITGSVTSDKTMELMVFEEVTSKHTVFDDITIDFNATMRSTASDDVATIFSLTDDTAIISTVSDDIAIKSKFDVKTTKYIVSRDIRGQSKVSGGVATKFIISGDVTMKSTDHDDDSITKISTFIQIVTMRTIVSFKATRKFPLPHDITKKSTESMTIKFRVSDVRSYTVSDNVTTKFTYSDETKIIKMGLVIFDNMTFRSSSIRAIQFVDSENVTAHTIASDDLTFGSIFSDEIISESVVFSHVTTGYILPEDIADAIGWDSKAGELVTKKDVVTKQTFIDLSTVTFNVSSILTTMGDSVTTFVVLESSITTTIATDDYITISVAINDSFAVATTTDDSITKTVFINGSTIAVIESVNKSASMEDSVPMLVDKDDSVNQSVATDASIAITAITDDRAGLIIREHSKVPSSVEDDDTISTTVQTSVKIIILTTYGIVTRDTVVDDRTLKSLATDPQMTRVSTTDYIKSSVITDKLIIGLITANKTLYVSDATEEVVYKPVVIDVMISRPVTTGMTIYKLIGSDVITYRTILSDVVTHKTIDIKNKTTQSLSTHEVMYQPLTINVTIYRPVIPYTALNKTVGIDDKVDQVLQRIQWINYLSPM</sequence>
<gene>
    <name evidence="1" type="ORF">OCTVUL_1B029350</name>
</gene>
<dbReference type="Proteomes" id="UP001162480">
    <property type="component" value="Chromosome 6"/>
</dbReference>
<proteinExistence type="predicted"/>